<name>A0A8J3QFH6_9ACTN</name>
<dbReference type="InterPro" id="IPR008271">
    <property type="entry name" value="Ser/Thr_kinase_AS"/>
</dbReference>
<evidence type="ECO:0000256" key="2">
    <source>
        <dbReference type="ARBA" id="ARBA00022527"/>
    </source>
</evidence>
<keyword evidence="9" id="KW-1133">Transmembrane helix</keyword>
<evidence type="ECO:0000256" key="1">
    <source>
        <dbReference type="ARBA" id="ARBA00012513"/>
    </source>
</evidence>
<feature type="compositionally biased region" description="Pro residues" evidence="8">
    <location>
        <begin position="349"/>
        <end position="401"/>
    </location>
</feature>
<sequence length="545" mass="57697">MNWTVPGYYEIKELGRGASGRVVLAEHVGTGMKVAIKYLAAHLARDPEFVSAFRTEARILSEVEDPQIACLYEYIEGPDGAAIVMELVDGVALRAMIKAHGPTEPTSALLVLKGSLLGLAAAHQRGVVHRDYKPENVLVNQEGQSKLADFGIAARAGRQGVHAGTPSYMAPEQWAGAPASPSTDIYAATATFFECLVGVPPYRSPGDLLGLRKQHEEAPIPIDAVPEPVRGLVRRGLAKKVEHRPKDAATFLYELEQVAGAGYGPEWEEEGRSALARRAALLLLLFPLAGLAAGGTGAAKTVIGWSNRSLNMLLAGGVTLALLIAGGLGWYFTHDSQNLPPVALIQSPSPTPDTSPSPSLTPSPTAEPSPTASPSPLPSLSPSPSTKPSPKVSSPPPPPAPVVLSISSPNPNDPNDYCWLADNHTTCSQFPQGNYQPRIIIKVDTNTTNSFTLNLRFVQVYTNKAGEFEDTGRTGLPPITQSVVVPAGKTSNVLTITGADLRTYWSSQFCRDATLNPRIKLTITASIPGPGSSADYITDAACVIG</sequence>
<dbReference type="PANTHER" id="PTHR43289:SF6">
    <property type="entry name" value="SERINE_THREONINE-PROTEIN KINASE NEKL-3"/>
    <property type="match status" value="1"/>
</dbReference>
<reference evidence="11" key="1">
    <citation type="submission" date="2021-01" db="EMBL/GenBank/DDBJ databases">
        <title>Whole genome shotgun sequence of Rhizocola hellebori NBRC 109834.</title>
        <authorList>
            <person name="Komaki H."/>
            <person name="Tamura T."/>
        </authorList>
    </citation>
    <scope>NUCLEOTIDE SEQUENCE</scope>
    <source>
        <strain evidence="11">NBRC 109834</strain>
    </source>
</reference>
<evidence type="ECO:0000313" key="11">
    <source>
        <dbReference type="EMBL" id="GIH08749.1"/>
    </source>
</evidence>
<proteinExistence type="predicted"/>
<keyword evidence="9" id="KW-0812">Transmembrane</keyword>
<dbReference type="RefSeq" id="WP_203912495.1">
    <property type="nucleotide sequence ID" value="NZ_BONY01000054.1"/>
</dbReference>
<dbReference type="AlphaFoldDB" id="A0A8J3QFH6"/>
<evidence type="ECO:0000256" key="3">
    <source>
        <dbReference type="ARBA" id="ARBA00022679"/>
    </source>
</evidence>
<keyword evidence="5" id="KW-0418">Kinase</keyword>
<dbReference type="GO" id="GO:0005524">
    <property type="term" value="F:ATP binding"/>
    <property type="evidence" value="ECO:0007669"/>
    <property type="project" value="UniProtKB-UniRule"/>
</dbReference>
<dbReference type="Proteomes" id="UP000612899">
    <property type="component" value="Unassembled WGS sequence"/>
</dbReference>
<accession>A0A8J3QFH6</accession>
<feature type="transmembrane region" description="Helical" evidence="9">
    <location>
        <begin position="310"/>
        <end position="332"/>
    </location>
</feature>
<evidence type="ECO:0000256" key="9">
    <source>
        <dbReference type="SAM" id="Phobius"/>
    </source>
</evidence>
<dbReference type="EC" id="2.7.11.1" evidence="1"/>
<evidence type="ECO:0000256" key="4">
    <source>
        <dbReference type="ARBA" id="ARBA00022741"/>
    </source>
</evidence>
<dbReference type="InterPro" id="IPR000719">
    <property type="entry name" value="Prot_kinase_dom"/>
</dbReference>
<gene>
    <name evidence="11" type="ORF">Rhe02_68160</name>
</gene>
<evidence type="ECO:0000256" key="8">
    <source>
        <dbReference type="SAM" id="MobiDB-lite"/>
    </source>
</evidence>
<feature type="domain" description="Protein kinase" evidence="10">
    <location>
        <begin position="8"/>
        <end position="256"/>
    </location>
</feature>
<dbReference type="PROSITE" id="PS00107">
    <property type="entry name" value="PROTEIN_KINASE_ATP"/>
    <property type="match status" value="1"/>
</dbReference>
<feature type="region of interest" description="Disordered" evidence="8">
    <location>
        <begin position="342"/>
        <end position="408"/>
    </location>
</feature>
<dbReference type="InterPro" id="IPR011009">
    <property type="entry name" value="Kinase-like_dom_sf"/>
</dbReference>
<comment type="caution">
    <text evidence="11">The sequence shown here is derived from an EMBL/GenBank/DDBJ whole genome shotgun (WGS) entry which is preliminary data.</text>
</comment>
<keyword evidence="12" id="KW-1185">Reference proteome</keyword>
<evidence type="ECO:0000256" key="6">
    <source>
        <dbReference type="ARBA" id="ARBA00022840"/>
    </source>
</evidence>
<dbReference type="PROSITE" id="PS00108">
    <property type="entry name" value="PROTEIN_KINASE_ST"/>
    <property type="match status" value="1"/>
</dbReference>
<evidence type="ECO:0000256" key="5">
    <source>
        <dbReference type="ARBA" id="ARBA00022777"/>
    </source>
</evidence>
<keyword evidence="4 7" id="KW-0547">Nucleotide-binding</keyword>
<evidence type="ECO:0000313" key="12">
    <source>
        <dbReference type="Proteomes" id="UP000612899"/>
    </source>
</evidence>
<dbReference type="InterPro" id="IPR017441">
    <property type="entry name" value="Protein_kinase_ATP_BS"/>
</dbReference>
<dbReference type="Gene3D" id="1.10.510.10">
    <property type="entry name" value="Transferase(Phosphotransferase) domain 1"/>
    <property type="match status" value="1"/>
</dbReference>
<feature type="transmembrane region" description="Helical" evidence="9">
    <location>
        <begin position="279"/>
        <end position="298"/>
    </location>
</feature>
<dbReference type="SUPFAM" id="SSF56112">
    <property type="entry name" value="Protein kinase-like (PK-like)"/>
    <property type="match status" value="1"/>
</dbReference>
<evidence type="ECO:0000256" key="7">
    <source>
        <dbReference type="PROSITE-ProRule" id="PRU10141"/>
    </source>
</evidence>
<dbReference type="PROSITE" id="PS50011">
    <property type="entry name" value="PROTEIN_KINASE_DOM"/>
    <property type="match status" value="1"/>
</dbReference>
<dbReference type="CDD" id="cd14014">
    <property type="entry name" value="STKc_PknB_like"/>
    <property type="match status" value="1"/>
</dbReference>
<dbReference type="EMBL" id="BONY01000054">
    <property type="protein sequence ID" value="GIH08749.1"/>
    <property type="molecule type" value="Genomic_DNA"/>
</dbReference>
<organism evidence="11 12">
    <name type="scientific">Rhizocola hellebori</name>
    <dbReference type="NCBI Taxonomy" id="1392758"/>
    <lineage>
        <taxon>Bacteria</taxon>
        <taxon>Bacillati</taxon>
        <taxon>Actinomycetota</taxon>
        <taxon>Actinomycetes</taxon>
        <taxon>Micromonosporales</taxon>
        <taxon>Micromonosporaceae</taxon>
        <taxon>Rhizocola</taxon>
    </lineage>
</organism>
<keyword evidence="9" id="KW-0472">Membrane</keyword>
<dbReference type="PANTHER" id="PTHR43289">
    <property type="entry name" value="MITOGEN-ACTIVATED PROTEIN KINASE KINASE KINASE 20-RELATED"/>
    <property type="match status" value="1"/>
</dbReference>
<keyword evidence="6 7" id="KW-0067">ATP-binding</keyword>
<keyword evidence="3" id="KW-0808">Transferase</keyword>
<protein>
    <recommendedName>
        <fullName evidence="1">non-specific serine/threonine protein kinase</fullName>
        <ecNumber evidence="1">2.7.11.1</ecNumber>
    </recommendedName>
</protein>
<dbReference type="GO" id="GO:0004674">
    <property type="term" value="F:protein serine/threonine kinase activity"/>
    <property type="evidence" value="ECO:0007669"/>
    <property type="project" value="UniProtKB-KW"/>
</dbReference>
<dbReference type="Pfam" id="PF00069">
    <property type="entry name" value="Pkinase"/>
    <property type="match status" value="1"/>
</dbReference>
<evidence type="ECO:0000259" key="10">
    <source>
        <dbReference type="PROSITE" id="PS50011"/>
    </source>
</evidence>
<keyword evidence="2" id="KW-0723">Serine/threonine-protein kinase</keyword>
<feature type="binding site" evidence="7">
    <location>
        <position position="37"/>
    </location>
    <ligand>
        <name>ATP</name>
        <dbReference type="ChEBI" id="CHEBI:30616"/>
    </ligand>
</feature>